<dbReference type="Pfam" id="PF13649">
    <property type="entry name" value="Methyltransf_25"/>
    <property type="match status" value="1"/>
</dbReference>
<organism evidence="2 3">
    <name type="scientific">Corynebacterium vitaeruminis DSM 20294</name>
    <dbReference type="NCBI Taxonomy" id="1224164"/>
    <lineage>
        <taxon>Bacteria</taxon>
        <taxon>Bacillati</taxon>
        <taxon>Actinomycetota</taxon>
        <taxon>Actinomycetes</taxon>
        <taxon>Mycobacteriales</taxon>
        <taxon>Corynebacteriaceae</taxon>
        <taxon>Corynebacterium</taxon>
    </lineage>
</organism>
<evidence type="ECO:0000313" key="2">
    <source>
        <dbReference type="EMBL" id="AHI22668.1"/>
    </source>
</evidence>
<dbReference type="eggNOG" id="COG2226">
    <property type="taxonomic scope" value="Bacteria"/>
</dbReference>
<dbReference type="KEGG" id="cvt:B843_06415"/>
<dbReference type="Gene3D" id="3.40.50.150">
    <property type="entry name" value="Vaccinia Virus protein VP39"/>
    <property type="match status" value="1"/>
</dbReference>
<dbReference type="InterPro" id="IPR050508">
    <property type="entry name" value="Methyltransf_Superfamily"/>
</dbReference>
<proteinExistence type="predicted"/>
<dbReference type="HOGENOM" id="CLU_049749_0_1_11"/>
<name>W5Y823_9CORY</name>
<dbReference type="PANTHER" id="PTHR42912">
    <property type="entry name" value="METHYLTRANSFERASE"/>
    <property type="match status" value="1"/>
</dbReference>
<keyword evidence="3" id="KW-1185">Reference proteome</keyword>
<dbReference type="RefSeq" id="WP_025252697.1">
    <property type="nucleotide sequence ID" value="NZ_CP004353.1"/>
</dbReference>
<dbReference type="CDD" id="cd02440">
    <property type="entry name" value="AdoMet_MTases"/>
    <property type="match status" value="1"/>
</dbReference>
<evidence type="ECO:0000313" key="3">
    <source>
        <dbReference type="Proteomes" id="UP000019222"/>
    </source>
</evidence>
<dbReference type="STRING" id="1224164.B843_06415"/>
<dbReference type="PANTHER" id="PTHR42912:SF93">
    <property type="entry name" value="N6-ADENOSINE-METHYLTRANSFERASE TMT1A"/>
    <property type="match status" value="1"/>
</dbReference>
<dbReference type="EMBL" id="CP004353">
    <property type="protein sequence ID" value="AHI22668.1"/>
    <property type="molecule type" value="Genomic_DNA"/>
</dbReference>
<dbReference type="PATRIC" id="fig|1224164.3.peg.1289"/>
<dbReference type="SUPFAM" id="SSF53335">
    <property type="entry name" value="S-adenosyl-L-methionine-dependent methyltransferases"/>
    <property type="match status" value="1"/>
</dbReference>
<dbReference type="Proteomes" id="UP000019222">
    <property type="component" value="Chromosome"/>
</dbReference>
<feature type="domain" description="Methyltransferase" evidence="1">
    <location>
        <begin position="58"/>
        <end position="147"/>
    </location>
</feature>
<protein>
    <recommendedName>
        <fullName evidence="1">Methyltransferase domain-containing protein</fullName>
    </recommendedName>
</protein>
<dbReference type="GO" id="GO:0008168">
    <property type="term" value="F:methyltransferase activity"/>
    <property type="evidence" value="ECO:0007669"/>
    <property type="project" value="TreeGrafter"/>
</dbReference>
<reference evidence="2 3" key="1">
    <citation type="submission" date="2013-02" db="EMBL/GenBank/DDBJ databases">
        <title>The complete genome sequence of Corynebacterium vitaeruminis DSM 20294.</title>
        <authorList>
            <person name="Ruckert C."/>
            <person name="Albersmeier A."/>
            <person name="Kalinowski J."/>
        </authorList>
    </citation>
    <scope>NUCLEOTIDE SEQUENCE [LARGE SCALE GENOMIC DNA]</scope>
    <source>
        <strain evidence="3">ATCC 10234</strain>
    </source>
</reference>
<dbReference type="InterPro" id="IPR041698">
    <property type="entry name" value="Methyltransf_25"/>
</dbReference>
<dbReference type="InterPro" id="IPR029063">
    <property type="entry name" value="SAM-dependent_MTases_sf"/>
</dbReference>
<sequence>MSEDFHRAATAANRRFWDDDAADYHARHAHYLDGFYWCPEMLAEAEARLLGDVTGQRVLEIGCGSAPCSTWLSSAYPGARLVTGMDLSRGMLAAADPGVPLIQADALALPYRDGAFDQVFSAFGAIPFIEGLPALFREVARVLAPGGTLTYSCNHPMRWVFPDDPGEEGLVAAIPYFERSYVEESGGKVTYAEFQHTIGDHVAALAGAGLRIERVLEPEWPEDLEETWGQWSPLRGRIFPGTIIFQARRG</sequence>
<dbReference type="AlphaFoldDB" id="W5Y823"/>
<accession>W5Y823</accession>
<evidence type="ECO:0000259" key="1">
    <source>
        <dbReference type="Pfam" id="PF13649"/>
    </source>
</evidence>
<gene>
    <name evidence="2" type="ORF">B843_06415</name>
</gene>